<feature type="transmembrane region" description="Helical" evidence="9">
    <location>
        <begin position="442"/>
        <end position="460"/>
    </location>
</feature>
<dbReference type="InterPro" id="IPR036640">
    <property type="entry name" value="ABC1_TM_sf"/>
</dbReference>
<dbReference type="Gene3D" id="1.20.1560.10">
    <property type="entry name" value="ABC transporter type 1, transmembrane domain"/>
    <property type="match status" value="1"/>
</dbReference>
<comment type="subcellular location">
    <subcellularLocation>
        <location evidence="1">Cell membrane</location>
        <topology evidence="1">Multi-pass membrane protein</topology>
    </subcellularLocation>
</comment>
<keyword evidence="8 9" id="KW-0472">Membrane</keyword>
<dbReference type="Pfam" id="PF00005">
    <property type="entry name" value="ABC_tran"/>
    <property type="match status" value="1"/>
</dbReference>
<feature type="transmembrane region" description="Helical" evidence="9">
    <location>
        <begin position="289"/>
        <end position="313"/>
    </location>
</feature>
<evidence type="ECO:0000256" key="6">
    <source>
        <dbReference type="ARBA" id="ARBA00022840"/>
    </source>
</evidence>
<keyword evidence="6 12" id="KW-0067">ATP-binding</keyword>
<dbReference type="KEGG" id="clf:GJQ69_02545"/>
<evidence type="ECO:0000313" key="13">
    <source>
        <dbReference type="Proteomes" id="UP000501316"/>
    </source>
</evidence>
<dbReference type="SMART" id="SM00382">
    <property type="entry name" value="AAA"/>
    <property type="match status" value="1"/>
</dbReference>
<feature type="transmembrane region" description="Helical" evidence="9">
    <location>
        <begin position="399"/>
        <end position="422"/>
    </location>
</feature>
<feature type="domain" description="ABC transporter" evidence="10">
    <location>
        <begin position="497"/>
        <end position="732"/>
    </location>
</feature>
<name>A0A859DP32_9FIRM</name>
<gene>
    <name evidence="12" type="ORF">GJQ69_02545</name>
</gene>
<dbReference type="RefSeq" id="WP_174192842.1">
    <property type="nucleotide sequence ID" value="NZ_CP046051.1"/>
</dbReference>
<keyword evidence="7 9" id="KW-1133">Transmembrane helix</keyword>
<dbReference type="InterPro" id="IPR011527">
    <property type="entry name" value="ABC1_TM_dom"/>
</dbReference>
<sequence>MRRISRYFKTYFGPILLAVLLLFAQAMCDLSLPNYMSNIVNTGIQQGGITNAAPSAVSTKGLQFFKNFMSQDQKTLIDNSYQLVQKGTDTSSYPQNKTEDIYELKDSADRQAVSNLFGETTWTFINTMKFLQSKMGSKASTTQDSSTQTDVSNIDFSKLYQMEPMLARVPQQTFADARKKAAGVQDSMKLQSGAVLVKAFYQELGVDTAQIEQNYIIREGLYMLLFTLGSVAAAILVGLLASRVSAGMSRDLRRDVFNRVNAFSNTEFDKFSTASLITRTTNDITQVQMVVLMGIRMLFYAPMMALGGITMAVRKSVSMTWIIALAVIVLIGLVGVIFSIALPRFKKMQSLIDRMNLVARENLTGLMVTRAFSNQNFEEKRFDKANRNLTDNQRFVNRLMAIMMPVMMLVMNGISLLIVWVGAHQVAQSRIQVGDMMAYMQYAIQIIISFLFISAIFIFLPRASVSAGRIADIIETEPAVQDPPEPKAFRPEKKGCVEFRQVSFRYQGAQEDVLHNISFTAEPGQTTAFIGSTGSGKSTLINLIPRFYDVTEGAVYVDGLDVRQASQKDLRARIGYVPQKGVLLSGTIASNLRYGKADATDEELNAAAQVAQATEFISTMPDGMQTSISQGGSNVSGGQKQRLSIARALATGAQIYLFDDSFSALDFKTDAALRAALKTQISGATVLLVAQRVSTIMDADQIIVLDEGKIVGRGTHRELLNTCPTYYEIASSQLTKEELA</sequence>
<dbReference type="InterPro" id="IPR003439">
    <property type="entry name" value="ABC_transporter-like_ATP-bd"/>
</dbReference>
<feature type="domain" description="ABC transmembrane type-1" evidence="11">
    <location>
        <begin position="220"/>
        <end position="462"/>
    </location>
</feature>
<dbReference type="InterPro" id="IPR003593">
    <property type="entry name" value="AAA+_ATPase"/>
</dbReference>
<evidence type="ECO:0000259" key="10">
    <source>
        <dbReference type="PROSITE" id="PS50893"/>
    </source>
</evidence>
<evidence type="ECO:0000256" key="1">
    <source>
        <dbReference type="ARBA" id="ARBA00004651"/>
    </source>
</evidence>
<dbReference type="PROSITE" id="PS00211">
    <property type="entry name" value="ABC_TRANSPORTER_1"/>
    <property type="match status" value="1"/>
</dbReference>
<dbReference type="Pfam" id="PF00664">
    <property type="entry name" value="ABC_membrane"/>
    <property type="match status" value="1"/>
</dbReference>
<dbReference type="CDD" id="cd18548">
    <property type="entry name" value="ABC_6TM_Tm287_like"/>
    <property type="match status" value="1"/>
</dbReference>
<evidence type="ECO:0000259" key="11">
    <source>
        <dbReference type="PROSITE" id="PS50929"/>
    </source>
</evidence>
<dbReference type="GO" id="GO:0016887">
    <property type="term" value="F:ATP hydrolysis activity"/>
    <property type="evidence" value="ECO:0007669"/>
    <property type="project" value="InterPro"/>
</dbReference>
<dbReference type="FunFam" id="3.40.50.300:FF:000854">
    <property type="entry name" value="Multidrug ABC transporter ATP-binding protein"/>
    <property type="match status" value="1"/>
</dbReference>
<dbReference type="GO" id="GO:0015421">
    <property type="term" value="F:ABC-type oligopeptide transporter activity"/>
    <property type="evidence" value="ECO:0007669"/>
    <property type="project" value="TreeGrafter"/>
</dbReference>
<proteinExistence type="predicted"/>
<reference evidence="12 13" key="1">
    <citation type="submission" date="2019-11" db="EMBL/GenBank/DDBJ databases">
        <authorList>
            <person name="Ren C."/>
            <person name="Wang H."/>
            <person name="Xu Y."/>
        </authorList>
    </citation>
    <scope>NUCLEOTIDE SEQUENCE [LARGE SCALE GENOMIC DNA]</scope>
    <source>
        <strain evidence="12 13">LBM 19010</strain>
    </source>
</reference>
<protein>
    <submittedName>
        <fullName evidence="12">ATP-binding cassette domain-containing protein</fullName>
    </submittedName>
</protein>
<dbReference type="SUPFAM" id="SSF52540">
    <property type="entry name" value="P-loop containing nucleoside triphosphate hydrolases"/>
    <property type="match status" value="1"/>
</dbReference>
<dbReference type="InterPro" id="IPR017871">
    <property type="entry name" value="ABC_transporter-like_CS"/>
</dbReference>
<dbReference type="EMBL" id="CP046051">
    <property type="protein sequence ID" value="QKN23466.1"/>
    <property type="molecule type" value="Genomic_DNA"/>
</dbReference>
<keyword evidence="3" id="KW-1003">Cell membrane</keyword>
<dbReference type="Proteomes" id="UP000501316">
    <property type="component" value="Chromosome"/>
</dbReference>
<evidence type="ECO:0000256" key="3">
    <source>
        <dbReference type="ARBA" id="ARBA00022475"/>
    </source>
</evidence>
<keyword evidence="4 9" id="KW-0812">Transmembrane</keyword>
<evidence type="ECO:0000256" key="4">
    <source>
        <dbReference type="ARBA" id="ARBA00022692"/>
    </source>
</evidence>
<dbReference type="PROSITE" id="PS50893">
    <property type="entry name" value="ABC_TRANSPORTER_2"/>
    <property type="match status" value="1"/>
</dbReference>
<evidence type="ECO:0000256" key="2">
    <source>
        <dbReference type="ARBA" id="ARBA00022448"/>
    </source>
</evidence>
<keyword evidence="5" id="KW-0547">Nucleotide-binding</keyword>
<dbReference type="PROSITE" id="PS50929">
    <property type="entry name" value="ABC_TM1F"/>
    <property type="match status" value="1"/>
</dbReference>
<dbReference type="GO" id="GO:0005886">
    <property type="term" value="C:plasma membrane"/>
    <property type="evidence" value="ECO:0007669"/>
    <property type="project" value="UniProtKB-SubCell"/>
</dbReference>
<dbReference type="PANTHER" id="PTHR43394">
    <property type="entry name" value="ATP-DEPENDENT PERMEASE MDL1, MITOCHONDRIAL"/>
    <property type="match status" value="1"/>
</dbReference>
<accession>A0A859DP32</accession>
<dbReference type="SUPFAM" id="SSF90123">
    <property type="entry name" value="ABC transporter transmembrane region"/>
    <property type="match status" value="1"/>
</dbReference>
<dbReference type="Gene3D" id="3.40.50.300">
    <property type="entry name" value="P-loop containing nucleotide triphosphate hydrolases"/>
    <property type="match status" value="1"/>
</dbReference>
<evidence type="ECO:0000256" key="9">
    <source>
        <dbReference type="SAM" id="Phobius"/>
    </source>
</evidence>
<evidence type="ECO:0000256" key="7">
    <source>
        <dbReference type="ARBA" id="ARBA00022989"/>
    </source>
</evidence>
<dbReference type="PANTHER" id="PTHR43394:SF1">
    <property type="entry name" value="ATP-BINDING CASSETTE SUB-FAMILY B MEMBER 10, MITOCHONDRIAL"/>
    <property type="match status" value="1"/>
</dbReference>
<feature type="transmembrane region" description="Helical" evidence="9">
    <location>
        <begin position="319"/>
        <end position="342"/>
    </location>
</feature>
<evidence type="ECO:0000256" key="5">
    <source>
        <dbReference type="ARBA" id="ARBA00022741"/>
    </source>
</evidence>
<evidence type="ECO:0000256" key="8">
    <source>
        <dbReference type="ARBA" id="ARBA00023136"/>
    </source>
</evidence>
<dbReference type="GO" id="GO:0005524">
    <property type="term" value="F:ATP binding"/>
    <property type="evidence" value="ECO:0007669"/>
    <property type="project" value="UniProtKB-KW"/>
</dbReference>
<organism evidence="12 13">
    <name type="scientific">Caproicibacterium lactatifermentans</name>
    <dbReference type="NCBI Taxonomy" id="2666138"/>
    <lineage>
        <taxon>Bacteria</taxon>
        <taxon>Bacillati</taxon>
        <taxon>Bacillota</taxon>
        <taxon>Clostridia</taxon>
        <taxon>Eubacteriales</taxon>
        <taxon>Oscillospiraceae</taxon>
        <taxon>Caproicibacterium</taxon>
    </lineage>
</organism>
<dbReference type="InterPro" id="IPR027417">
    <property type="entry name" value="P-loop_NTPase"/>
</dbReference>
<evidence type="ECO:0000313" key="12">
    <source>
        <dbReference type="EMBL" id="QKN23466.1"/>
    </source>
</evidence>
<keyword evidence="2" id="KW-0813">Transport</keyword>
<dbReference type="AlphaFoldDB" id="A0A859DP32"/>
<dbReference type="InterPro" id="IPR039421">
    <property type="entry name" value="Type_1_exporter"/>
</dbReference>
<feature type="transmembrane region" description="Helical" evidence="9">
    <location>
        <begin position="221"/>
        <end position="244"/>
    </location>
</feature>